<dbReference type="Gene3D" id="1.25.40.10">
    <property type="entry name" value="Tetratricopeptide repeat domain"/>
    <property type="match status" value="4"/>
</dbReference>
<name>A0ABS1RAZ4_9RHOB</name>
<feature type="repeat" description="TPR" evidence="3">
    <location>
        <begin position="52"/>
        <end position="85"/>
    </location>
</feature>
<evidence type="ECO:0000256" key="3">
    <source>
        <dbReference type="PROSITE-ProRule" id="PRU00339"/>
    </source>
</evidence>
<dbReference type="InterPro" id="IPR051012">
    <property type="entry name" value="CellSynth/LPSAsmb/PSIAsmb"/>
</dbReference>
<dbReference type="InterPro" id="IPR019734">
    <property type="entry name" value="TPR_rpt"/>
</dbReference>
<dbReference type="SMART" id="SM00028">
    <property type="entry name" value="TPR"/>
    <property type="match status" value="9"/>
</dbReference>
<dbReference type="PANTHER" id="PTHR45586">
    <property type="entry name" value="TPR REPEAT-CONTAINING PROTEIN PA4667"/>
    <property type="match status" value="1"/>
</dbReference>
<dbReference type="PANTHER" id="PTHR45586:SF1">
    <property type="entry name" value="LIPOPOLYSACCHARIDE ASSEMBLY PROTEIN B"/>
    <property type="match status" value="1"/>
</dbReference>
<evidence type="ECO:0000256" key="2">
    <source>
        <dbReference type="ARBA" id="ARBA00022803"/>
    </source>
</evidence>
<dbReference type="PROSITE" id="PS50005">
    <property type="entry name" value="TPR"/>
    <property type="match status" value="2"/>
</dbReference>
<keyword evidence="5" id="KW-1185">Reference proteome</keyword>
<gene>
    <name evidence="4" type="ORF">JMJ92_01345</name>
</gene>
<evidence type="ECO:0000313" key="4">
    <source>
        <dbReference type="EMBL" id="MBL3576812.1"/>
    </source>
</evidence>
<accession>A0ABS1RAZ4</accession>
<keyword evidence="1" id="KW-0677">Repeat</keyword>
<comment type="caution">
    <text evidence="4">The sequence shown here is derived from an EMBL/GenBank/DDBJ whole genome shotgun (WGS) entry which is preliminary data.</text>
</comment>
<dbReference type="InterPro" id="IPR011990">
    <property type="entry name" value="TPR-like_helical_dom_sf"/>
</dbReference>
<feature type="repeat" description="TPR" evidence="3">
    <location>
        <begin position="747"/>
        <end position="780"/>
    </location>
</feature>
<reference evidence="5" key="1">
    <citation type="submission" date="2021-01" db="EMBL/GenBank/DDBJ databases">
        <title>Draft genomes of Rhodovulum sulfidophilum.</title>
        <authorList>
            <person name="Guzman M.S."/>
        </authorList>
    </citation>
    <scope>NUCLEOTIDE SEQUENCE [LARGE SCALE GENOMIC DNA]</scope>
    <source>
        <strain evidence="5">AB19</strain>
    </source>
</reference>
<keyword evidence="2 3" id="KW-0802">TPR repeat</keyword>
<evidence type="ECO:0000313" key="5">
    <source>
        <dbReference type="Proteomes" id="UP000635853"/>
    </source>
</evidence>
<sequence length="804" mass="87840">MLSASLMLSACQSSEEKAEAHYQNALSLLQDGDVDRAIVELRNVFDENGRHKEARHKLAELLLQKGNRQQAYSQYLRLVEQYPDDLEARIALSEIAFSSGRWDEVDRHGKAAEELAPDDPRVKAIGLARAYRAASVGDDAAARRDIARQADALLADQPDNMLLHVMMLDNAVRDQDSTRALAETDWLIAHNPTDIRTYQQRLQILVSLGDVKGAEALLREMVEKFPKDKENKAALVRFYLARKDLDGAEAFLRDLAAASDPEDAGPTVDLIRFLSELRGPEAAQAAVAQAIAERPDPVPFQVIGAGLDFEAGRRDQAISTLEAILTEAEPSEETRNIKVALARMLLATGNEVGARKQVEEVLAEDPAQPEALKMQATWQILADQTDEAIAGLRTALDHAANDSQAMTLMAEAYIRSGRPELANDYLSLAVDASGNAPAETLRYARVLIGDDRLQPAEDILLAALRLAPDNRDLLTALGRLYLQMEDFGRAQHVADTLRRLGDETAVAAANQIEAERLNRQSGTDEAISYLEQLAGTADASLSSKVALIRARLATGDVDAALTLAQELRKDNPEDDTIAVVLATTYGAKGELDQAAGIYQALLQADPDRPGIWLDLSNLQMRQGDRAAAAESVGKGLEQAPEDPRLLWAKASMLEQDGDIDGAIAIYETLYQRNSSSLVVANNLASLLATYRDDAESLDRAWTVARRFRDTQIPAMQDTYGWIAQRRGESSEALPYLEAAAKGLPGDPLIRYHLGQAYMALSRPADALEQFRKAIEIAGPADQRPQIEDARQQIEALSAAAPAEN</sequence>
<dbReference type="SUPFAM" id="SSF48452">
    <property type="entry name" value="TPR-like"/>
    <property type="match status" value="3"/>
</dbReference>
<protein>
    <submittedName>
        <fullName evidence="4">Tetratricopeptide repeat protein</fullName>
    </submittedName>
</protein>
<dbReference type="EMBL" id="JAESIL010000003">
    <property type="protein sequence ID" value="MBL3576812.1"/>
    <property type="molecule type" value="Genomic_DNA"/>
</dbReference>
<dbReference type="Proteomes" id="UP000635853">
    <property type="component" value="Unassembled WGS sequence"/>
</dbReference>
<evidence type="ECO:0000256" key="1">
    <source>
        <dbReference type="ARBA" id="ARBA00022737"/>
    </source>
</evidence>
<dbReference type="Pfam" id="PF13432">
    <property type="entry name" value="TPR_16"/>
    <property type="match status" value="2"/>
</dbReference>
<proteinExistence type="predicted"/>
<dbReference type="Pfam" id="PF14559">
    <property type="entry name" value="TPR_19"/>
    <property type="match status" value="3"/>
</dbReference>
<organism evidence="4 5">
    <name type="scientific">Rhodovulum visakhapatnamense</name>
    <dbReference type="NCBI Taxonomy" id="364297"/>
    <lineage>
        <taxon>Bacteria</taxon>
        <taxon>Pseudomonadati</taxon>
        <taxon>Pseudomonadota</taxon>
        <taxon>Alphaproteobacteria</taxon>
        <taxon>Rhodobacterales</taxon>
        <taxon>Paracoccaceae</taxon>
        <taxon>Rhodovulum</taxon>
    </lineage>
</organism>